<dbReference type="InterPro" id="IPR006059">
    <property type="entry name" value="SBP"/>
</dbReference>
<dbReference type="KEGG" id="lvi:G7068_11090"/>
<accession>A0A6G7XH14</accession>
<keyword evidence="4" id="KW-0574">Periplasm</keyword>
<proteinExistence type="predicted"/>
<feature type="signal peptide" evidence="5">
    <location>
        <begin position="1"/>
        <end position="20"/>
    </location>
</feature>
<evidence type="ECO:0000256" key="4">
    <source>
        <dbReference type="ARBA" id="ARBA00022764"/>
    </source>
</evidence>
<dbReference type="EMBL" id="CP049863">
    <property type="protein sequence ID" value="QIK63677.1"/>
    <property type="molecule type" value="Genomic_DNA"/>
</dbReference>
<dbReference type="AlphaFoldDB" id="A0A6G7XH14"/>
<organism evidence="6 7">
    <name type="scientific">Leucobacter viscericola</name>
    <dbReference type="NCBI Taxonomy" id="2714935"/>
    <lineage>
        <taxon>Bacteria</taxon>
        <taxon>Bacillati</taxon>
        <taxon>Actinomycetota</taxon>
        <taxon>Actinomycetes</taxon>
        <taxon>Micrococcales</taxon>
        <taxon>Microbacteriaceae</taxon>
        <taxon>Leucobacter</taxon>
    </lineage>
</organism>
<dbReference type="GO" id="GO:0030975">
    <property type="term" value="F:thiamine binding"/>
    <property type="evidence" value="ECO:0007669"/>
    <property type="project" value="TreeGrafter"/>
</dbReference>
<evidence type="ECO:0000256" key="2">
    <source>
        <dbReference type="ARBA" id="ARBA00022448"/>
    </source>
</evidence>
<dbReference type="CDD" id="cd13589">
    <property type="entry name" value="PBP2_polyamine_RpCGA009"/>
    <property type="match status" value="1"/>
</dbReference>
<evidence type="ECO:0000313" key="6">
    <source>
        <dbReference type="EMBL" id="QIK63677.1"/>
    </source>
</evidence>
<evidence type="ECO:0000256" key="5">
    <source>
        <dbReference type="SAM" id="SignalP"/>
    </source>
</evidence>
<keyword evidence="2" id="KW-0813">Transport</keyword>
<keyword evidence="7" id="KW-1185">Reference proteome</keyword>
<reference evidence="6 7" key="1">
    <citation type="submission" date="2020-03" db="EMBL/GenBank/DDBJ databases">
        <title>Leucobacter sp. nov., isolated from beetles.</title>
        <authorList>
            <person name="Hyun D.-W."/>
            <person name="Bae J.-W."/>
        </authorList>
    </citation>
    <scope>NUCLEOTIDE SEQUENCE [LARGE SCALE GENOMIC DNA]</scope>
    <source>
        <strain evidence="6 7">HDW9C</strain>
    </source>
</reference>
<name>A0A6G7XH14_9MICO</name>
<gene>
    <name evidence="6" type="ORF">G7068_11090</name>
</gene>
<evidence type="ECO:0000256" key="3">
    <source>
        <dbReference type="ARBA" id="ARBA00022729"/>
    </source>
</evidence>
<comment type="subcellular location">
    <subcellularLocation>
        <location evidence="1">Periplasm</location>
    </subcellularLocation>
</comment>
<feature type="chain" id="PRO_5039709384" evidence="5">
    <location>
        <begin position="21"/>
        <end position="376"/>
    </location>
</feature>
<dbReference type="PANTHER" id="PTHR30006">
    <property type="entry name" value="THIAMINE-BINDING PERIPLASMIC PROTEIN-RELATED"/>
    <property type="match status" value="1"/>
</dbReference>
<dbReference type="GO" id="GO:0030288">
    <property type="term" value="C:outer membrane-bounded periplasmic space"/>
    <property type="evidence" value="ECO:0007669"/>
    <property type="project" value="TreeGrafter"/>
</dbReference>
<evidence type="ECO:0000256" key="1">
    <source>
        <dbReference type="ARBA" id="ARBA00004418"/>
    </source>
</evidence>
<dbReference type="PANTHER" id="PTHR30006:SF3">
    <property type="entry name" value="THIAMINE-BINDING PERIPLASMIC PROTEIN"/>
    <property type="match status" value="1"/>
</dbReference>
<sequence length="376" mass="39910">MKIAFIKTAAVVAASSLLLVGCSGDTKPSEPVTPISKPVAGEVADGVLKGYSVTYAGDGGTTQDAQMSALFTPFAETSGVKFNQDSPQTLAKIQSQVESGNIQWDFISSFGDAIARECGTLFEKLDLSKLDTSNVPESLMGGTECGVPSIVYGTVLAYDADKFKAGAPKNWADFFDVKKFPGTRAIYSGDGKIDGSTVQAAALAAGWNPAFEDWSNDWAEKGLDKIDSIKDSVVFYSTGAQAQQMLESGEAAMGSVWSGRALAAAKNGAPVEVAWDQWVSLIDYFAIVKGTKNSEEAYYAINYALGADQQAAWVEASGYSPTNVNAKPKVDELTQSYILTTPERQKTGVELALAFWSDNDTVTPLQDRWAALVAGA</sequence>
<dbReference type="Proteomes" id="UP000502677">
    <property type="component" value="Chromosome"/>
</dbReference>
<dbReference type="PROSITE" id="PS51257">
    <property type="entry name" value="PROKAR_LIPOPROTEIN"/>
    <property type="match status" value="1"/>
</dbReference>
<protein>
    <submittedName>
        <fullName evidence="6">ABC transporter substrate-binding protein</fullName>
    </submittedName>
</protein>
<dbReference type="SUPFAM" id="SSF53850">
    <property type="entry name" value="Periplasmic binding protein-like II"/>
    <property type="match status" value="1"/>
</dbReference>
<dbReference type="Pfam" id="PF13416">
    <property type="entry name" value="SBP_bac_8"/>
    <property type="match status" value="1"/>
</dbReference>
<dbReference type="GO" id="GO:0015888">
    <property type="term" value="P:thiamine transport"/>
    <property type="evidence" value="ECO:0007669"/>
    <property type="project" value="TreeGrafter"/>
</dbReference>
<dbReference type="GO" id="GO:0030976">
    <property type="term" value="F:thiamine pyrophosphate binding"/>
    <property type="evidence" value="ECO:0007669"/>
    <property type="project" value="TreeGrafter"/>
</dbReference>
<keyword evidence="3 5" id="KW-0732">Signal</keyword>
<dbReference type="Gene3D" id="3.40.190.10">
    <property type="entry name" value="Periplasmic binding protein-like II"/>
    <property type="match status" value="2"/>
</dbReference>
<evidence type="ECO:0000313" key="7">
    <source>
        <dbReference type="Proteomes" id="UP000502677"/>
    </source>
</evidence>
<dbReference type="RefSeq" id="WP_166292022.1">
    <property type="nucleotide sequence ID" value="NZ_CP049863.1"/>
</dbReference>